<evidence type="ECO:0000313" key="3">
    <source>
        <dbReference type="EMBL" id="EMR03455.1"/>
    </source>
</evidence>
<gene>
    <name evidence="3" type="ORF">ADICEAN_01388</name>
</gene>
<keyword evidence="2" id="KW-0732">Signal</keyword>
<dbReference type="EMBL" id="AODQ01000025">
    <property type="protein sequence ID" value="EMR03455.1"/>
    <property type="molecule type" value="Genomic_DNA"/>
</dbReference>
<protein>
    <submittedName>
        <fullName evidence="3">Uncharacterized protein</fullName>
    </submittedName>
</protein>
<name>M7NP05_9BACT</name>
<feature type="chain" id="PRO_5004082175" evidence="2">
    <location>
        <begin position="22"/>
        <end position="343"/>
    </location>
</feature>
<evidence type="ECO:0000256" key="2">
    <source>
        <dbReference type="SAM" id="SignalP"/>
    </source>
</evidence>
<accession>M7NP05</accession>
<comment type="caution">
    <text evidence="3">The sequence shown here is derived from an EMBL/GenBank/DDBJ whole genome shotgun (WGS) entry which is preliminary data.</text>
</comment>
<dbReference type="Proteomes" id="UP000011910">
    <property type="component" value="Unassembled WGS sequence"/>
</dbReference>
<proteinExistence type="predicted"/>
<reference evidence="3 4" key="1">
    <citation type="journal article" date="2013" name="Genome Announc.">
        <title>Draft Genome Sequence of Cesiribacter andamanensis Strain AMV16T, Isolated from a Soil Sample from a Mud Volcano in the Andaman Islands, India.</title>
        <authorList>
            <person name="Shivaji S."/>
            <person name="Ara S."/>
            <person name="Begum Z."/>
            <person name="Srinivas T.N."/>
            <person name="Singh A."/>
            <person name="Kumar Pinnaka A."/>
        </authorList>
    </citation>
    <scope>NUCLEOTIDE SEQUENCE [LARGE SCALE GENOMIC DNA]</scope>
    <source>
        <strain evidence="3 4">AMV16</strain>
    </source>
</reference>
<dbReference type="RefSeq" id="WP_009194788.1">
    <property type="nucleotide sequence ID" value="NZ_AODQ01000025.1"/>
</dbReference>
<feature type="coiled-coil region" evidence="1">
    <location>
        <begin position="287"/>
        <end position="321"/>
    </location>
</feature>
<dbReference type="OrthoDB" id="1137595at2"/>
<evidence type="ECO:0000313" key="4">
    <source>
        <dbReference type="Proteomes" id="UP000011910"/>
    </source>
</evidence>
<sequence length="343" mass="39594">MLKRFPLLLLLLLSLSLSAWAQNLEQPVGYLSAIGQEYQAMNKDMWRYISAVAHGKRAKKIENLRKDLLATIKESQSRVRKLPAFQKDPSLRDSVAAYFALSYKVINEDYAKIVDMEEIAEQSYDLMEAYMLAKELANRKLDGAAERVNEQQRLFAQQHGVQLVEGQSKLGAKLERAGSVFEYYNRHYLIFFKTYKQEAYLMAALEKGDIGALEQNRTTLLKYADEGLSKLDTLPRYKSDLTLKQANLQMQNFYRREAEMVSKWVEFLLIKEKFEQLNKAMEAKRPADRTKEDVDQYNAAVKEYNAAIAQFNGSLDQLNKSRSQQLDQWTKTVDAFLAKHVAK</sequence>
<organism evidence="3 4">
    <name type="scientific">Cesiribacter andamanensis AMV16</name>
    <dbReference type="NCBI Taxonomy" id="1279009"/>
    <lineage>
        <taxon>Bacteria</taxon>
        <taxon>Pseudomonadati</taxon>
        <taxon>Bacteroidota</taxon>
        <taxon>Cytophagia</taxon>
        <taxon>Cytophagales</taxon>
        <taxon>Cesiribacteraceae</taxon>
        <taxon>Cesiribacter</taxon>
    </lineage>
</organism>
<dbReference type="eggNOG" id="ENOG502Z8MK">
    <property type="taxonomic scope" value="Bacteria"/>
</dbReference>
<evidence type="ECO:0000256" key="1">
    <source>
        <dbReference type="SAM" id="Coils"/>
    </source>
</evidence>
<feature type="signal peptide" evidence="2">
    <location>
        <begin position="1"/>
        <end position="21"/>
    </location>
</feature>
<keyword evidence="1" id="KW-0175">Coiled coil</keyword>
<dbReference type="AlphaFoldDB" id="M7NP05"/>
<keyword evidence="4" id="KW-1185">Reference proteome</keyword>